<keyword evidence="8" id="KW-0804">Transcription</keyword>
<evidence type="ECO:0000256" key="2">
    <source>
        <dbReference type="ARBA" id="ARBA00022723"/>
    </source>
</evidence>
<dbReference type="FunFam" id="3.30.160.60:FF:000014">
    <property type="entry name" value="Transcription factor Sp3"/>
    <property type="match status" value="1"/>
</dbReference>
<feature type="domain" description="C2H2-type" evidence="13">
    <location>
        <begin position="567"/>
        <end position="596"/>
    </location>
</feature>
<dbReference type="Gene3D" id="3.30.160.60">
    <property type="entry name" value="Classic Zinc Finger"/>
    <property type="match status" value="3"/>
</dbReference>
<evidence type="ECO:0000256" key="10">
    <source>
        <dbReference type="ARBA" id="ARBA00038409"/>
    </source>
</evidence>
<evidence type="ECO:0000256" key="7">
    <source>
        <dbReference type="ARBA" id="ARBA00023125"/>
    </source>
</evidence>
<evidence type="ECO:0000259" key="13">
    <source>
        <dbReference type="PROSITE" id="PS50157"/>
    </source>
</evidence>
<feature type="region of interest" description="Disordered" evidence="12">
    <location>
        <begin position="492"/>
        <end position="511"/>
    </location>
</feature>
<evidence type="ECO:0000256" key="3">
    <source>
        <dbReference type="ARBA" id="ARBA00022737"/>
    </source>
</evidence>
<dbReference type="AlphaFoldDB" id="A0AAN9TMG0"/>
<evidence type="ECO:0000256" key="8">
    <source>
        <dbReference type="ARBA" id="ARBA00023163"/>
    </source>
</evidence>
<feature type="region of interest" description="Disordered" evidence="12">
    <location>
        <begin position="271"/>
        <end position="292"/>
    </location>
</feature>
<dbReference type="EMBL" id="JBBCAQ010000010">
    <property type="protein sequence ID" value="KAK7601869.1"/>
    <property type="molecule type" value="Genomic_DNA"/>
</dbReference>
<dbReference type="PANTHER" id="PTHR23235:SF120">
    <property type="entry name" value="KRUPPEL-LIKE FACTOR 15"/>
    <property type="match status" value="1"/>
</dbReference>
<name>A0AAN9TMG0_9HEMI</name>
<dbReference type="Pfam" id="PF00096">
    <property type="entry name" value="zf-C2H2"/>
    <property type="match status" value="2"/>
</dbReference>
<dbReference type="Proteomes" id="UP001367676">
    <property type="component" value="Unassembled WGS sequence"/>
</dbReference>
<evidence type="ECO:0000256" key="11">
    <source>
        <dbReference type="PROSITE-ProRule" id="PRU00042"/>
    </source>
</evidence>
<dbReference type="GO" id="GO:0000981">
    <property type="term" value="F:DNA-binding transcription factor activity, RNA polymerase II-specific"/>
    <property type="evidence" value="ECO:0007669"/>
    <property type="project" value="TreeGrafter"/>
</dbReference>
<evidence type="ECO:0000256" key="9">
    <source>
        <dbReference type="ARBA" id="ARBA00023242"/>
    </source>
</evidence>
<reference evidence="14 15" key="1">
    <citation type="submission" date="2024-03" db="EMBL/GenBank/DDBJ databases">
        <title>Adaptation during the transition from Ophiocordyceps entomopathogen to insect associate is accompanied by gene loss and intensified selection.</title>
        <authorList>
            <person name="Ward C.M."/>
            <person name="Onetto C.A."/>
            <person name="Borneman A.R."/>
        </authorList>
    </citation>
    <scope>NUCLEOTIDE SEQUENCE [LARGE SCALE GENOMIC DNA]</scope>
    <source>
        <strain evidence="14">AWRI1</strain>
        <tissue evidence="14">Single Adult Female</tissue>
    </source>
</reference>
<dbReference type="SUPFAM" id="SSF57667">
    <property type="entry name" value="beta-beta-alpha zinc fingers"/>
    <property type="match status" value="1"/>
</dbReference>
<keyword evidence="4 11" id="KW-0863">Zinc-finger</keyword>
<feature type="compositionally biased region" description="Low complexity" evidence="12">
    <location>
        <begin position="492"/>
        <end position="501"/>
    </location>
</feature>
<keyword evidence="2" id="KW-0479">Metal-binding</keyword>
<evidence type="ECO:0000256" key="12">
    <source>
        <dbReference type="SAM" id="MobiDB-lite"/>
    </source>
</evidence>
<evidence type="ECO:0000256" key="1">
    <source>
        <dbReference type="ARBA" id="ARBA00004123"/>
    </source>
</evidence>
<dbReference type="PANTHER" id="PTHR23235">
    <property type="entry name" value="KRUEPPEL-LIKE TRANSCRIPTION FACTOR"/>
    <property type="match status" value="1"/>
</dbReference>
<dbReference type="PROSITE" id="PS50157">
    <property type="entry name" value="ZINC_FINGER_C2H2_2"/>
    <property type="match status" value="3"/>
</dbReference>
<evidence type="ECO:0000256" key="5">
    <source>
        <dbReference type="ARBA" id="ARBA00022833"/>
    </source>
</evidence>
<dbReference type="GO" id="GO:0008270">
    <property type="term" value="F:zinc ion binding"/>
    <property type="evidence" value="ECO:0007669"/>
    <property type="project" value="UniProtKB-KW"/>
</dbReference>
<comment type="similarity">
    <text evidence="10">Belongs to the Sp1 C2H2-type zinc-finger protein family.</text>
</comment>
<evidence type="ECO:0000313" key="15">
    <source>
        <dbReference type="Proteomes" id="UP001367676"/>
    </source>
</evidence>
<dbReference type="FunFam" id="3.30.160.60:FF:001110">
    <property type="entry name" value="Krueppel factor 13"/>
    <property type="match status" value="1"/>
</dbReference>
<evidence type="ECO:0000256" key="4">
    <source>
        <dbReference type="ARBA" id="ARBA00022771"/>
    </source>
</evidence>
<keyword evidence="3" id="KW-0677">Repeat</keyword>
<evidence type="ECO:0000256" key="6">
    <source>
        <dbReference type="ARBA" id="ARBA00023015"/>
    </source>
</evidence>
<keyword evidence="7" id="KW-0238">DNA-binding</keyword>
<keyword evidence="15" id="KW-1185">Reference proteome</keyword>
<dbReference type="PROSITE" id="PS00028">
    <property type="entry name" value="ZINC_FINGER_C2H2_1"/>
    <property type="match status" value="3"/>
</dbReference>
<keyword evidence="9" id="KW-0539">Nucleus</keyword>
<feature type="domain" description="C2H2-type" evidence="13">
    <location>
        <begin position="537"/>
        <end position="566"/>
    </location>
</feature>
<dbReference type="InterPro" id="IPR013087">
    <property type="entry name" value="Znf_C2H2_type"/>
</dbReference>
<gene>
    <name evidence="14" type="ORF">V9T40_009310</name>
</gene>
<dbReference type="FunFam" id="3.30.160.60:FF:000077">
    <property type="entry name" value="Sp8 transcription factor"/>
    <property type="match status" value="1"/>
</dbReference>
<organism evidence="14 15">
    <name type="scientific">Parthenolecanium corni</name>
    <dbReference type="NCBI Taxonomy" id="536013"/>
    <lineage>
        <taxon>Eukaryota</taxon>
        <taxon>Metazoa</taxon>
        <taxon>Ecdysozoa</taxon>
        <taxon>Arthropoda</taxon>
        <taxon>Hexapoda</taxon>
        <taxon>Insecta</taxon>
        <taxon>Pterygota</taxon>
        <taxon>Neoptera</taxon>
        <taxon>Paraneoptera</taxon>
        <taxon>Hemiptera</taxon>
        <taxon>Sternorrhyncha</taxon>
        <taxon>Coccoidea</taxon>
        <taxon>Coccidae</taxon>
        <taxon>Parthenolecanium</taxon>
    </lineage>
</organism>
<feature type="domain" description="C2H2-type" evidence="13">
    <location>
        <begin position="597"/>
        <end position="624"/>
    </location>
</feature>
<accession>A0AAN9TMG0</accession>
<dbReference type="SMART" id="SM00355">
    <property type="entry name" value="ZnF_C2H2"/>
    <property type="match status" value="3"/>
</dbReference>
<sequence length="743" mass="77170">MIRGELVMEYELQSTSNGQDVDIRSSGQTVFSVQGLPGQYVQQGSQLVPVSASGGGGNISYNVLPIQTIQVENNEAATVIPTLSNANTQAATGSTIQISSGQTLITPSGQIIRAPAGSVLPASLLQTVAAAGGQTLQFQGGANVSVRQAAAAAAPQVIQFPLQQTIPVQIPISNAAGQTVYQTVHFPLQGLSLPNVIQTSSLGQVQMVPQIPQLASAAPQMVQLITPSGQIQTVQLAHFAPGPQAATNQVQLITSQPNTSVVVSGVTSNAGWSTSSAPTSGSSTTTSAASSATTNTTFVNIPASTVTVNGSSTASASQNATNVQPVQIITQPQLPQQITLATGAGGQPQQVTLISASSLSNLLQNNNANSTAAANQAAAANSIVQMPSVQTINIAGIGPVQVISASQLSGHHAANTQPATILQNVPQNLQLIAPAGTAIQQLQPDHFDRNKIRFIKLETPFNCGGNGAAVTSPAGGGGGGGGGGGIVTNSSSSPTVVGVGPANDEDSGDDKRRVKRVACTCPNCREGGERLSGKKVHVCHIPGCNKVYGKTSHLRAHLRWHTGERPFVCNWPYCGKRFTRSDELQRHNRTHTGEKRFECPECTKKFMRSDHLQKHIRTHQKRVEAAALKFDPSGAVAATGATTAMEVKYEPSLVDDELQQHQQPLMVVKNVSTAAAFLAQQQQQHQNEIVDTSSATATSQLVLPDDGGTSSGEENFITIQTANPDQSSQIVVSAATLEAVSSS</sequence>
<evidence type="ECO:0000313" key="14">
    <source>
        <dbReference type="EMBL" id="KAK7601869.1"/>
    </source>
</evidence>
<proteinExistence type="inferred from homology"/>
<comment type="subcellular location">
    <subcellularLocation>
        <location evidence="1">Nucleus</location>
    </subcellularLocation>
</comment>
<dbReference type="GO" id="GO:0000978">
    <property type="term" value="F:RNA polymerase II cis-regulatory region sequence-specific DNA binding"/>
    <property type="evidence" value="ECO:0007669"/>
    <property type="project" value="TreeGrafter"/>
</dbReference>
<keyword evidence="5" id="KW-0862">Zinc</keyword>
<protein>
    <recommendedName>
        <fullName evidence="13">C2H2-type domain-containing protein</fullName>
    </recommendedName>
</protein>
<dbReference type="GO" id="GO:0005634">
    <property type="term" value="C:nucleus"/>
    <property type="evidence" value="ECO:0007669"/>
    <property type="project" value="UniProtKB-SubCell"/>
</dbReference>
<comment type="caution">
    <text evidence="14">The sequence shown here is derived from an EMBL/GenBank/DDBJ whole genome shotgun (WGS) entry which is preliminary data.</text>
</comment>
<dbReference type="InterPro" id="IPR036236">
    <property type="entry name" value="Znf_C2H2_sf"/>
</dbReference>
<keyword evidence="6" id="KW-0805">Transcription regulation</keyword>